<evidence type="ECO:0000259" key="1">
    <source>
        <dbReference type="SMART" id="SM00479"/>
    </source>
</evidence>
<dbReference type="NCBIfam" id="TIGR00573">
    <property type="entry name" value="dnaq"/>
    <property type="match status" value="1"/>
</dbReference>
<keyword evidence="3" id="KW-1185">Reference proteome</keyword>
<evidence type="ECO:0000313" key="2">
    <source>
        <dbReference type="EMBL" id="MEA9355810.1"/>
    </source>
</evidence>
<accession>A0ABU5VRX4</accession>
<dbReference type="SMART" id="SM00479">
    <property type="entry name" value="EXOIII"/>
    <property type="match status" value="1"/>
</dbReference>
<gene>
    <name evidence="2" type="ORF">SHI21_06350</name>
</gene>
<proteinExistence type="predicted"/>
<dbReference type="EMBL" id="JAYGJQ010000001">
    <property type="protein sequence ID" value="MEA9355810.1"/>
    <property type="molecule type" value="Genomic_DNA"/>
</dbReference>
<dbReference type="SUPFAM" id="SSF53098">
    <property type="entry name" value="Ribonuclease H-like"/>
    <property type="match status" value="1"/>
</dbReference>
<dbReference type="PANTHER" id="PTHR30231:SF37">
    <property type="entry name" value="EXODEOXYRIBONUCLEASE 10"/>
    <property type="match status" value="1"/>
</dbReference>
<keyword evidence="2" id="KW-0540">Nuclease</keyword>
<organism evidence="2 3">
    <name type="scientific">Bacteriovorax antarcticus</name>
    <dbReference type="NCBI Taxonomy" id="3088717"/>
    <lineage>
        <taxon>Bacteria</taxon>
        <taxon>Pseudomonadati</taxon>
        <taxon>Bdellovibrionota</taxon>
        <taxon>Bacteriovoracia</taxon>
        <taxon>Bacteriovoracales</taxon>
        <taxon>Bacteriovoracaceae</taxon>
        <taxon>Bacteriovorax</taxon>
    </lineage>
</organism>
<dbReference type="InterPro" id="IPR006054">
    <property type="entry name" value="DnaQ"/>
</dbReference>
<dbReference type="RefSeq" id="WP_323575440.1">
    <property type="nucleotide sequence ID" value="NZ_JAYGJQ010000001.1"/>
</dbReference>
<dbReference type="InterPro" id="IPR012337">
    <property type="entry name" value="RNaseH-like_sf"/>
</dbReference>
<protein>
    <submittedName>
        <fullName evidence="2">3'-5' exonuclease</fullName>
    </submittedName>
</protein>
<sequence>MQSENTMDLTEAEKQKLWEFFPKGIIAIDLETTGLSPLVDRIIEVGAMKITPEGTVIYQTLINPEILIPEHTIAIHNITDEMVKDAPLLNDILSHLKEFMGDLPIIAHNAKFDLGFIVMGMQKANHELAANEIYCSCKLARQTHMEVTNHKLSTLVKELNIPLVNHHRATDDAFASLKIFMSSLERIKTPLSPMLKRYGLLFSLTDFEKIKMEDLPPHLSKLELLVKEAAVVEILYSGGNHKKEYRPVKLTSLLNTPDGNILYARCLWSDMQKSFKLNKVTDLRKPSAEDIQKWLAKK</sequence>
<dbReference type="Pfam" id="PF00929">
    <property type="entry name" value="RNase_T"/>
    <property type="match status" value="1"/>
</dbReference>
<keyword evidence="2" id="KW-0269">Exonuclease</keyword>
<comment type="caution">
    <text evidence="2">The sequence shown here is derived from an EMBL/GenBank/DDBJ whole genome shotgun (WGS) entry which is preliminary data.</text>
</comment>
<dbReference type="InterPro" id="IPR013520">
    <property type="entry name" value="Ribonucl_H"/>
</dbReference>
<dbReference type="Proteomes" id="UP001302274">
    <property type="component" value="Unassembled WGS sequence"/>
</dbReference>
<dbReference type="PANTHER" id="PTHR30231">
    <property type="entry name" value="DNA POLYMERASE III SUBUNIT EPSILON"/>
    <property type="match status" value="1"/>
</dbReference>
<reference evidence="2 3" key="1">
    <citation type="submission" date="2023-11" db="EMBL/GenBank/DDBJ databases">
        <title>A Novel Polar Bacteriovorax (B. antarcticus) Isolated from the Biocrust in Antarctica.</title>
        <authorList>
            <person name="Mun W."/>
            <person name="Choi S.Y."/>
            <person name="Mitchell R.J."/>
        </authorList>
    </citation>
    <scope>NUCLEOTIDE SEQUENCE [LARGE SCALE GENOMIC DNA]</scope>
    <source>
        <strain evidence="2 3">PP10</strain>
    </source>
</reference>
<name>A0ABU5VRX4_9BACT</name>
<dbReference type="GO" id="GO:0004527">
    <property type="term" value="F:exonuclease activity"/>
    <property type="evidence" value="ECO:0007669"/>
    <property type="project" value="UniProtKB-KW"/>
</dbReference>
<dbReference type="CDD" id="cd06127">
    <property type="entry name" value="DEDDh"/>
    <property type="match status" value="1"/>
</dbReference>
<feature type="domain" description="Exonuclease" evidence="1">
    <location>
        <begin position="24"/>
        <end position="189"/>
    </location>
</feature>
<dbReference type="InterPro" id="IPR036397">
    <property type="entry name" value="RNaseH_sf"/>
</dbReference>
<keyword evidence="2" id="KW-0378">Hydrolase</keyword>
<dbReference type="Gene3D" id="3.30.420.10">
    <property type="entry name" value="Ribonuclease H-like superfamily/Ribonuclease H"/>
    <property type="match status" value="1"/>
</dbReference>
<evidence type="ECO:0000313" key="3">
    <source>
        <dbReference type="Proteomes" id="UP001302274"/>
    </source>
</evidence>